<reference evidence="1 2" key="1">
    <citation type="submission" date="2013-09" db="EMBL/GenBank/DDBJ databases">
        <title>Corchorus capsularis genome sequencing.</title>
        <authorList>
            <person name="Alam M."/>
            <person name="Haque M.S."/>
            <person name="Islam M.S."/>
            <person name="Emdad E.M."/>
            <person name="Islam M.M."/>
            <person name="Ahmed B."/>
            <person name="Halim A."/>
            <person name="Hossen Q.M.M."/>
            <person name="Hossain M.Z."/>
            <person name="Ahmed R."/>
            <person name="Khan M.M."/>
            <person name="Islam R."/>
            <person name="Rashid M.M."/>
            <person name="Khan S.A."/>
            <person name="Rahman M.S."/>
            <person name="Alam M."/>
        </authorList>
    </citation>
    <scope>NUCLEOTIDE SEQUENCE [LARGE SCALE GENOMIC DNA]</scope>
    <source>
        <strain evidence="2">cv. CVL-1</strain>
        <tissue evidence="1">Whole seedling</tissue>
    </source>
</reference>
<name>A0A1R3J5P9_COCAP</name>
<proteinExistence type="predicted"/>
<dbReference type="AlphaFoldDB" id="A0A1R3J5P9"/>
<sequence>MEKDGKRAIKMNGINIGLDSKIFKGKNR</sequence>
<comment type="caution">
    <text evidence="1">The sequence shown here is derived from an EMBL/GenBank/DDBJ whole genome shotgun (WGS) entry which is preliminary data.</text>
</comment>
<gene>
    <name evidence="1" type="ORF">CCACVL1_07505</name>
</gene>
<evidence type="ECO:0000313" key="2">
    <source>
        <dbReference type="Proteomes" id="UP000188268"/>
    </source>
</evidence>
<dbReference type="Gramene" id="OMO90134">
    <property type="protein sequence ID" value="OMO90134"/>
    <property type="gene ID" value="CCACVL1_07505"/>
</dbReference>
<dbReference type="Proteomes" id="UP000188268">
    <property type="component" value="Unassembled WGS sequence"/>
</dbReference>
<protein>
    <submittedName>
        <fullName evidence="1">Uncharacterized protein</fullName>
    </submittedName>
</protein>
<evidence type="ECO:0000313" key="1">
    <source>
        <dbReference type="EMBL" id="OMO90134.1"/>
    </source>
</evidence>
<keyword evidence="2" id="KW-1185">Reference proteome</keyword>
<organism evidence="1 2">
    <name type="scientific">Corchorus capsularis</name>
    <name type="common">Jute</name>
    <dbReference type="NCBI Taxonomy" id="210143"/>
    <lineage>
        <taxon>Eukaryota</taxon>
        <taxon>Viridiplantae</taxon>
        <taxon>Streptophyta</taxon>
        <taxon>Embryophyta</taxon>
        <taxon>Tracheophyta</taxon>
        <taxon>Spermatophyta</taxon>
        <taxon>Magnoliopsida</taxon>
        <taxon>eudicotyledons</taxon>
        <taxon>Gunneridae</taxon>
        <taxon>Pentapetalae</taxon>
        <taxon>rosids</taxon>
        <taxon>malvids</taxon>
        <taxon>Malvales</taxon>
        <taxon>Malvaceae</taxon>
        <taxon>Grewioideae</taxon>
        <taxon>Apeibeae</taxon>
        <taxon>Corchorus</taxon>
    </lineage>
</organism>
<dbReference type="EMBL" id="AWWV01008498">
    <property type="protein sequence ID" value="OMO90134.1"/>
    <property type="molecule type" value="Genomic_DNA"/>
</dbReference>
<accession>A0A1R3J5P9</accession>